<comment type="function">
    <text evidence="10">Low-affinity potassium transport system. Interacts with Trk system potassium uptake protein TrkA.</text>
</comment>
<keyword evidence="14" id="KW-1185">Reference proteome</keyword>
<dbReference type="PIRSF" id="PIRSF006247">
    <property type="entry name" value="TrkH"/>
    <property type="match status" value="1"/>
</dbReference>
<keyword evidence="9 10" id="KW-0472">Membrane</keyword>
<feature type="transmembrane region" description="Helical" evidence="12">
    <location>
        <begin position="233"/>
        <end position="252"/>
    </location>
</feature>
<gene>
    <name evidence="13" type="ORF">IC63_17000</name>
</gene>
<dbReference type="AlphaFoldDB" id="A0A099ESY8"/>
<feature type="transmembrane region" description="Helical" evidence="12">
    <location>
        <begin position="273"/>
        <end position="294"/>
    </location>
</feature>
<evidence type="ECO:0000256" key="5">
    <source>
        <dbReference type="ARBA" id="ARBA00022692"/>
    </source>
</evidence>
<feature type="transmembrane region" description="Helical" evidence="12">
    <location>
        <begin position="330"/>
        <end position="353"/>
    </location>
</feature>
<evidence type="ECO:0000256" key="8">
    <source>
        <dbReference type="ARBA" id="ARBA00023065"/>
    </source>
</evidence>
<keyword evidence="4 10" id="KW-0633">Potassium transport</keyword>
<keyword evidence="2 10" id="KW-0813">Transport</keyword>
<dbReference type="PANTHER" id="PTHR32024">
    <property type="entry name" value="TRK SYSTEM POTASSIUM UPTAKE PROTEIN TRKG-RELATED"/>
    <property type="match status" value="1"/>
</dbReference>
<keyword evidence="8 10" id="KW-0406">Ion transport</keyword>
<keyword evidence="7 12" id="KW-1133">Transmembrane helix</keyword>
<evidence type="ECO:0000256" key="12">
    <source>
        <dbReference type="SAM" id="Phobius"/>
    </source>
</evidence>
<feature type="transmembrane region" description="Helical" evidence="12">
    <location>
        <begin position="70"/>
        <end position="93"/>
    </location>
</feature>
<dbReference type="PANTHER" id="PTHR32024:SF3">
    <property type="entry name" value="TRK SYSTEM POTASSIUM UPTAKE PROTEIN"/>
    <property type="match status" value="1"/>
</dbReference>
<sequence length="482" mass="51492">MIDSRPVIHAISKLAIAMGGLMIAPAVVDWNQGGPGAQVFAVTAAGTIVLGLLVMLATRHRQATLMLEQAFLLTSGLWLVLPAIGAIPILMGVPGASLTDAMFESMSGMTTTGATTFPKLAELSDGVHLWRAILQWSGGLGIVVVAMVFLPVMRVGGMQFFRSEGFDTMGKVMPRAGSIASELTELYLGITIVCALIYAALGMTGFDAVIHALTTCSTGGFSNYDASLGKYSGPAELVASLFMFLSSIPFILMIQGLHGSPGALWRDSQIRTYVAIIATISALIMVYQAVWLGLYPSLVMLREVVFNVISVISGTGYASVDVTQWGHLPFVLLIVAGLIGGCTGSTCCSIKVFRYQVLFQALRAQLAQMQSPNRVRLLSLHGRRLDPEVVNSVMALFTLFILTFGVLIVALALTGLHARTALTAAWTAIANVGPAWGPEVTANGSVANFPTTAKWLMIVGMYLGRLELITVFVVLMPRFWRQ</sequence>
<dbReference type="STRING" id="690417.IC63_17000"/>
<organism evidence="13 14">
    <name type="scientific">Paracoccus sphaerophysae</name>
    <dbReference type="NCBI Taxonomy" id="690417"/>
    <lineage>
        <taxon>Bacteria</taxon>
        <taxon>Pseudomonadati</taxon>
        <taxon>Pseudomonadota</taxon>
        <taxon>Alphaproteobacteria</taxon>
        <taxon>Rhodobacterales</taxon>
        <taxon>Paracoccaceae</taxon>
        <taxon>Paracoccus</taxon>
    </lineage>
</organism>
<feature type="transmembrane region" description="Helical" evidence="12">
    <location>
        <begin position="39"/>
        <end position="58"/>
    </location>
</feature>
<dbReference type="InterPro" id="IPR003445">
    <property type="entry name" value="Cat_transpt"/>
</dbReference>
<feature type="transmembrane region" description="Helical" evidence="12">
    <location>
        <begin position="133"/>
        <end position="153"/>
    </location>
</feature>
<keyword evidence="11" id="KW-0479">Metal-binding</keyword>
<dbReference type="InterPro" id="IPR004772">
    <property type="entry name" value="TrkH"/>
</dbReference>
<dbReference type="OrthoDB" id="9810952at2"/>
<keyword evidence="3 10" id="KW-1003">Cell membrane</keyword>
<keyword evidence="10" id="KW-0997">Cell inner membrane</keyword>
<dbReference type="GO" id="GO:0005886">
    <property type="term" value="C:plasma membrane"/>
    <property type="evidence" value="ECO:0007669"/>
    <property type="project" value="UniProtKB-SubCell"/>
</dbReference>
<evidence type="ECO:0000256" key="4">
    <source>
        <dbReference type="ARBA" id="ARBA00022538"/>
    </source>
</evidence>
<dbReference type="Proteomes" id="UP000029917">
    <property type="component" value="Unassembled WGS sequence"/>
</dbReference>
<comment type="caution">
    <text evidence="13">The sequence shown here is derived from an EMBL/GenBank/DDBJ whole genome shotgun (WGS) entry which is preliminary data.</text>
</comment>
<dbReference type="EMBL" id="JRKS01000113">
    <property type="protein sequence ID" value="KGJ01510.1"/>
    <property type="molecule type" value="Genomic_DNA"/>
</dbReference>
<feature type="binding site" evidence="11">
    <location>
        <position position="112"/>
    </location>
    <ligand>
        <name>K(+)</name>
        <dbReference type="ChEBI" id="CHEBI:29103"/>
    </ligand>
</feature>
<feature type="binding site" evidence="11">
    <location>
        <position position="111"/>
    </location>
    <ligand>
        <name>K(+)</name>
        <dbReference type="ChEBI" id="CHEBI:29103"/>
    </ligand>
</feature>
<feature type="transmembrane region" description="Helical" evidence="12">
    <location>
        <begin position="393"/>
        <end position="413"/>
    </location>
</feature>
<feature type="binding site" evidence="11">
    <location>
        <position position="219"/>
    </location>
    <ligand>
        <name>K(+)</name>
        <dbReference type="ChEBI" id="CHEBI:29103"/>
    </ligand>
</feature>
<feature type="transmembrane region" description="Helical" evidence="12">
    <location>
        <begin position="455"/>
        <end position="476"/>
    </location>
</feature>
<evidence type="ECO:0000256" key="9">
    <source>
        <dbReference type="ARBA" id="ARBA00023136"/>
    </source>
</evidence>
<evidence type="ECO:0000256" key="11">
    <source>
        <dbReference type="PIRSR" id="PIRSR006247-1"/>
    </source>
</evidence>
<evidence type="ECO:0000313" key="14">
    <source>
        <dbReference type="Proteomes" id="UP000029917"/>
    </source>
</evidence>
<reference evidence="13 14" key="2">
    <citation type="submission" date="2014-10" db="EMBL/GenBank/DDBJ databases">
        <title>Paracoccus sanguinis sp. nov., isolated from clinical specimens of New York State patients.</title>
        <authorList>
            <person name="Mingle L.A."/>
            <person name="Cole J.A."/>
            <person name="Lapierre P."/>
            <person name="Musser K.A."/>
        </authorList>
    </citation>
    <scope>NUCLEOTIDE SEQUENCE [LARGE SCALE GENOMIC DNA]</scope>
    <source>
        <strain evidence="13 14">HAMBI 3106</strain>
    </source>
</reference>
<dbReference type="GO" id="GO:0046872">
    <property type="term" value="F:metal ion binding"/>
    <property type="evidence" value="ECO:0007669"/>
    <property type="project" value="UniProtKB-KW"/>
</dbReference>
<name>A0A099ESY8_9RHOB</name>
<evidence type="ECO:0000256" key="6">
    <source>
        <dbReference type="ARBA" id="ARBA00022958"/>
    </source>
</evidence>
<feature type="binding site" evidence="11">
    <location>
        <position position="432"/>
    </location>
    <ligand>
        <name>K(+)</name>
        <dbReference type="ChEBI" id="CHEBI:29103"/>
    </ligand>
</feature>
<accession>A0A099ESY8</accession>
<evidence type="ECO:0000256" key="3">
    <source>
        <dbReference type="ARBA" id="ARBA00022475"/>
    </source>
</evidence>
<evidence type="ECO:0000256" key="2">
    <source>
        <dbReference type="ARBA" id="ARBA00022448"/>
    </source>
</evidence>
<comment type="subcellular location">
    <subcellularLocation>
        <location evidence="10">Cell inner membrane</location>
        <topology evidence="10">Multi-pass membrane protein</topology>
    </subcellularLocation>
    <subcellularLocation>
        <location evidence="1">Cell membrane</location>
        <topology evidence="1">Multi-pass membrane protein</topology>
    </subcellularLocation>
</comment>
<evidence type="ECO:0000256" key="7">
    <source>
        <dbReference type="ARBA" id="ARBA00022989"/>
    </source>
</evidence>
<keyword evidence="6 10" id="KW-0630">Potassium</keyword>
<feature type="binding site" evidence="11">
    <location>
        <position position="315"/>
    </location>
    <ligand>
        <name>K(+)</name>
        <dbReference type="ChEBI" id="CHEBI:29103"/>
    </ligand>
</feature>
<dbReference type="Pfam" id="PF02386">
    <property type="entry name" value="TrkH"/>
    <property type="match status" value="1"/>
</dbReference>
<protein>
    <recommendedName>
        <fullName evidence="10">Trk system potassium uptake protein</fullName>
    </recommendedName>
</protein>
<evidence type="ECO:0000256" key="1">
    <source>
        <dbReference type="ARBA" id="ARBA00004651"/>
    </source>
</evidence>
<evidence type="ECO:0000313" key="13">
    <source>
        <dbReference type="EMBL" id="KGJ01510.1"/>
    </source>
</evidence>
<comment type="similarity">
    <text evidence="10">Belongs to the TrkH potassium transport family.</text>
</comment>
<dbReference type="RefSeq" id="WP_036722598.1">
    <property type="nucleotide sequence ID" value="NZ_JRKS01000113.1"/>
</dbReference>
<dbReference type="GO" id="GO:0015379">
    <property type="term" value="F:potassium:chloride symporter activity"/>
    <property type="evidence" value="ECO:0007669"/>
    <property type="project" value="InterPro"/>
</dbReference>
<feature type="binding site" evidence="11">
    <location>
        <position position="431"/>
    </location>
    <ligand>
        <name>K(+)</name>
        <dbReference type="ChEBI" id="CHEBI:29103"/>
    </ligand>
</feature>
<evidence type="ECO:0000256" key="10">
    <source>
        <dbReference type="PIRNR" id="PIRNR006247"/>
    </source>
</evidence>
<feature type="transmembrane region" description="Helical" evidence="12">
    <location>
        <begin position="7"/>
        <end position="27"/>
    </location>
</feature>
<proteinExistence type="inferred from homology"/>
<feature type="transmembrane region" description="Helical" evidence="12">
    <location>
        <begin position="186"/>
        <end position="213"/>
    </location>
</feature>
<keyword evidence="5 12" id="KW-0812">Transmembrane</keyword>
<reference evidence="13 14" key="1">
    <citation type="submission" date="2014-09" db="EMBL/GenBank/DDBJ databases">
        <authorList>
            <person name="McGinnis J.M."/>
            <person name="Wolfgang W.J."/>
        </authorList>
    </citation>
    <scope>NUCLEOTIDE SEQUENCE [LARGE SCALE GENOMIC DNA]</scope>
    <source>
        <strain evidence="13 14">HAMBI 3106</strain>
    </source>
</reference>